<evidence type="ECO:0000313" key="2">
    <source>
        <dbReference type="Proteomes" id="UP000785679"/>
    </source>
</evidence>
<proteinExistence type="predicted"/>
<name>A0A8J8T9U0_HALGN</name>
<dbReference type="AlphaFoldDB" id="A0A8J8T9U0"/>
<reference evidence="1" key="1">
    <citation type="submission" date="2019-06" db="EMBL/GenBank/DDBJ databases">
        <authorList>
            <person name="Zheng W."/>
        </authorList>
    </citation>
    <scope>NUCLEOTIDE SEQUENCE</scope>
    <source>
        <strain evidence="1">QDHG01</strain>
    </source>
</reference>
<evidence type="ECO:0000313" key="1">
    <source>
        <dbReference type="EMBL" id="TNV87604.1"/>
    </source>
</evidence>
<comment type="caution">
    <text evidence="1">The sequence shown here is derived from an EMBL/GenBank/DDBJ whole genome shotgun (WGS) entry which is preliminary data.</text>
</comment>
<accession>A0A8J8T9U0</accession>
<protein>
    <submittedName>
        <fullName evidence="1">Uncharacterized protein</fullName>
    </submittedName>
</protein>
<keyword evidence="2" id="KW-1185">Reference proteome</keyword>
<sequence length="74" mass="8479">MINSHLMAQNDVDECKGQVVQQNEALILPHDNKNISLNKKQVSQKIDYCEAAIEAFKNLQEFQTPIKEQLSCFD</sequence>
<dbReference type="Proteomes" id="UP000785679">
    <property type="component" value="Unassembled WGS sequence"/>
</dbReference>
<gene>
    <name evidence="1" type="ORF">FGO68_gene4255</name>
</gene>
<dbReference type="EMBL" id="RRYP01000322">
    <property type="protein sequence ID" value="TNV87604.1"/>
    <property type="molecule type" value="Genomic_DNA"/>
</dbReference>
<organism evidence="1 2">
    <name type="scientific">Halteria grandinella</name>
    <dbReference type="NCBI Taxonomy" id="5974"/>
    <lineage>
        <taxon>Eukaryota</taxon>
        <taxon>Sar</taxon>
        <taxon>Alveolata</taxon>
        <taxon>Ciliophora</taxon>
        <taxon>Intramacronucleata</taxon>
        <taxon>Spirotrichea</taxon>
        <taxon>Stichotrichia</taxon>
        <taxon>Sporadotrichida</taxon>
        <taxon>Halteriidae</taxon>
        <taxon>Halteria</taxon>
    </lineage>
</organism>